<feature type="region of interest" description="Disordered" evidence="1">
    <location>
        <begin position="66"/>
        <end position="95"/>
    </location>
</feature>
<reference evidence="3 4" key="1">
    <citation type="submission" date="2013-12" db="EMBL/GenBank/DDBJ databases">
        <authorList>
            <person name="Brown-Elliot B."/>
            <person name="Wallace R."/>
            <person name="Lenaerts A."/>
            <person name="Ordway D."/>
            <person name="DeGroote M.A."/>
            <person name="Parker T."/>
            <person name="Sizemore C."/>
            <person name="Tallon L.J."/>
            <person name="Sadzewicz L.K."/>
            <person name="Sengamalay N."/>
            <person name="Fraser C.M."/>
            <person name="Hine E."/>
            <person name="Shefchek K.A."/>
            <person name="Das S.P."/>
            <person name="Tettelin H."/>
        </authorList>
    </citation>
    <scope>NUCLEOTIDE SEQUENCE [LARGE SCALE GENOMIC DNA]</scope>
    <source>
        <strain evidence="3 4">662</strain>
    </source>
</reference>
<keyword evidence="2" id="KW-0812">Transmembrane</keyword>
<keyword evidence="2" id="KW-0472">Membrane</keyword>
<gene>
    <name evidence="3" type="ORF">I545_6227</name>
</gene>
<accession>X7YPD8</accession>
<evidence type="ECO:0000256" key="1">
    <source>
        <dbReference type="SAM" id="MobiDB-lite"/>
    </source>
</evidence>
<dbReference type="EMBL" id="JAOA01000015">
    <property type="protein sequence ID" value="EUA08250.1"/>
    <property type="molecule type" value="Genomic_DNA"/>
</dbReference>
<organism evidence="3 4">
    <name type="scientific">Mycobacterium kansasii 662</name>
    <dbReference type="NCBI Taxonomy" id="1299326"/>
    <lineage>
        <taxon>Bacteria</taxon>
        <taxon>Bacillati</taxon>
        <taxon>Actinomycetota</taxon>
        <taxon>Actinomycetes</taxon>
        <taxon>Mycobacteriales</taxon>
        <taxon>Mycobacteriaceae</taxon>
        <taxon>Mycobacterium</taxon>
    </lineage>
</organism>
<dbReference type="AlphaFoldDB" id="X7YPD8"/>
<evidence type="ECO:0000313" key="3">
    <source>
        <dbReference type="EMBL" id="EUA08250.1"/>
    </source>
</evidence>
<protein>
    <submittedName>
        <fullName evidence="3">Uncharacterized protein</fullName>
    </submittedName>
</protein>
<name>X7YPD8_MYCKA</name>
<proteinExistence type="predicted"/>
<keyword evidence="2" id="KW-1133">Transmembrane helix</keyword>
<comment type="caution">
    <text evidence="3">The sequence shown here is derived from an EMBL/GenBank/DDBJ whole genome shotgun (WGS) entry which is preliminary data.</text>
</comment>
<evidence type="ECO:0000256" key="2">
    <source>
        <dbReference type="SAM" id="Phobius"/>
    </source>
</evidence>
<feature type="transmembrane region" description="Helical" evidence="2">
    <location>
        <begin position="20"/>
        <end position="39"/>
    </location>
</feature>
<sequence>MNPLVATVSETTKGIHNRFSALRIAVIWFILLVEAIGWLREIHEFGSCAVHFWCCVRQQAHRPIDGGGRLLRQHGPGRRPMYKRGAGNGASRSRA</sequence>
<feature type="compositionally biased region" description="Basic residues" evidence="1">
    <location>
        <begin position="71"/>
        <end position="82"/>
    </location>
</feature>
<evidence type="ECO:0000313" key="4">
    <source>
        <dbReference type="Proteomes" id="UP000020561"/>
    </source>
</evidence>
<dbReference type="Proteomes" id="UP000020561">
    <property type="component" value="Unassembled WGS sequence"/>
</dbReference>